<dbReference type="Proteomes" id="UP000269945">
    <property type="component" value="Unassembled WGS sequence"/>
</dbReference>
<evidence type="ECO:0000313" key="3">
    <source>
        <dbReference type="Proteomes" id="UP000269945"/>
    </source>
</evidence>
<feature type="non-terminal residue" evidence="2">
    <location>
        <position position="1"/>
    </location>
</feature>
<evidence type="ECO:0000313" key="2">
    <source>
        <dbReference type="EMBL" id="VCX43063.1"/>
    </source>
</evidence>
<dbReference type="AlphaFoldDB" id="A0A9X9QBA1"/>
<reference evidence="2 3" key="1">
    <citation type="submission" date="2018-10" db="EMBL/GenBank/DDBJ databases">
        <authorList>
            <person name="Ekblom R."/>
            <person name="Jareborg N."/>
        </authorList>
    </citation>
    <scope>NUCLEOTIDE SEQUENCE [LARGE SCALE GENOMIC DNA]</scope>
    <source>
        <tissue evidence="2">Muscle</tissue>
    </source>
</reference>
<accession>A0A9X9QBA1</accession>
<evidence type="ECO:0000256" key="1">
    <source>
        <dbReference type="SAM" id="MobiDB-lite"/>
    </source>
</evidence>
<comment type="caution">
    <text evidence="2">The sequence shown here is derived from an EMBL/GenBank/DDBJ whole genome shotgun (WGS) entry which is preliminary data.</text>
</comment>
<gene>
    <name evidence="2" type="ORF">BN2614_LOCUS2</name>
</gene>
<feature type="region of interest" description="Disordered" evidence="1">
    <location>
        <begin position="1"/>
        <end position="81"/>
    </location>
</feature>
<organism evidence="2 3">
    <name type="scientific">Gulo gulo</name>
    <name type="common">Wolverine</name>
    <name type="synonym">Gluton</name>
    <dbReference type="NCBI Taxonomy" id="48420"/>
    <lineage>
        <taxon>Eukaryota</taxon>
        <taxon>Metazoa</taxon>
        <taxon>Chordata</taxon>
        <taxon>Craniata</taxon>
        <taxon>Vertebrata</taxon>
        <taxon>Euteleostomi</taxon>
        <taxon>Mammalia</taxon>
        <taxon>Eutheria</taxon>
        <taxon>Laurasiatheria</taxon>
        <taxon>Carnivora</taxon>
        <taxon>Caniformia</taxon>
        <taxon>Musteloidea</taxon>
        <taxon>Mustelidae</taxon>
        <taxon>Guloninae</taxon>
        <taxon>Gulo</taxon>
    </lineage>
</organism>
<keyword evidence="3" id="KW-1185">Reference proteome</keyword>
<dbReference type="EMBL" id="CYRY02047142">
    <property type="protein sequence ID" value="VCX43063.1"/>
    <property type="molecule type" value="Genomic_DNA"/>
</dbReference>
<sequence length="81" mass="8445">LASDRRSRHPGDSPRHPRFLGAEGSQGPPAPRVPPNQPSQAVKPPGHRADPSSSPCSGQLCDLGHSLRPPSVEGSQDPTPS</sequence>
<name>A0A9X9QBA1_GULGU</name>
<proteinExistence type="predicted"/>
<feature type="compositionally biased region" description="Pro residues" evidence="1">
    <location>
        <begin position="28"/>
        <end position="37"/>
    </location>
</feature>
<protein>
    <submittedName>
        <fullName evidence="2">Uncharacterized protein</fullName>
    </submittedName>
</protein>